<reference evidence="1" key="1">
    <citation type="submission" date="2022-04" db="EMBL/GenBank/DDBJ databases">
        <title>Hymenobacter sp. isolated from the air.</title>
        <authorList>
            <person name="Won M."/>
            <person name="Lee C.-M."/>
            <person name="Woen H.-Y."/>
            <person name="Kwon S.-W."/>
        </authorList>
    </citation>
    <scope>NUCLEOTIDE SEQUENCE</scope>
    <source>
        <strain evidence="1">5116S-3</strain>
    </source>
</reference>
<proteinExistence type="predicted"/>
<evidence type="ECO:0000313" key="1">
    <source>
        <dbReference type="EMBL" id="UOQ71462.1"/>
    </source>
</evidence>
<evidence type="ECO:0000313" key="2">
    <source>
        <dbReference type="Proteomes" id="UP000831796"/>
    </source>
</evidence>
<dbReference type="EMBL" id="CP095046">
    <property type="protein sequence ID" value="UOQ71462.1"/>
    <property type="molecule type" value="Genomic_DNA"/>
</dbReference>
<protein>
    <submittedName>
        <fullName evidence="1">Uncharacterized protein</fullName>
    </submittedName>
</protein>
<dbReference type="RefSeq" id="WP_244674869.1">
    <property type="nucleotide sequence ID" value="NZ_CP095046.1"/>
</dbReference>
<keyword evidence="2" id="KW-1185">Reference proteome</keyword>
<gene>
    <name evidence="1" type="ORF">MUN79_23035</name>
</gene>
<dbReference type="KEGG" id="hcu:MUN79_23035"/>
<dbReference type="Proteomes" id="UP000831796">
    <property type="component" value="Chromosome"/>
</dbReference>
<dbReference type="AlphaFoldDB" id="A0A8T9Q3B1"/>
<organism evidence="1 2">
    <name type="scientific">Hymenobacter cellulosilyticus</name>
    <dbReference type="NCBI Taxonomy" id="2932248"/>
    <lineage>
        <taxon>Bacteria</taxon>
        <taxon>Pseudomonadati</taxon>
        <taxon>Bacteroidota</taxon>
        <taxon>Cytophagia</taxon>
        <taxon>Cytophagales</taxon>
        <taxon>Hymenobacteraceae</taxon>
        <taxon>Hymenobacter</taxon>
    </lineage>
</organism>
<sequence length="139" mass="14854">MNPDYSLLTTWAQCDAATADVTFELKTFTHADSGLDLADDRAARSQASAAAALAKKDKEIAAAERDAAAPGLTPEEQEDANDALDLLRLQRKKIVKNNRANVGTERFLGTVDAGQVQTQVDFLNKVLAGIAAHRDTLSA</sequence>
<accession>A0A8T9Q3B1</accession>
<name>A0A8T9Q3B1_9BACT</name>